<dbReference type="PANTHER" id="PTHR30288">
    <property type="entry name" value="FLAGELLAR CAP/ASSEMBLY PROTEIN FLID"/>
    <property type="match status" value="1"/>
</dbReference>
<evidence type="ECO:0000256" key="4">
    <source>
        <dbReference type="ARBA" id="ARBA00023143"/>
    </source>
</evidence>
<comment type="similarity">
    <text evidence="1 5">Belongs to the FliD family.</text>
</comment>
<sequence length="557" mass="61860">MRMGGLMSGMDTEQMVRDLMKVERMKVDRFTTEQTEIEWKQEAYHDVNKTMANFVLNTRQEFGISSGFGSTNVNNLPWIKSATADGSAVTASARGNAIEGNHEVEVENLAEVARTTSLNLKGDAEAALLDEDGIIHEDFFVDGDEVSFEMTTSAGTGTITLEKGMNMRDVTRAFNNAVVDEGDNAGQNLGLRTSYDAGLDRMMIMTRNSGEEEFMHIDATTDTSGIAGAIFSNEGDQNIFTEVQRDEDGNIERDGEGNPTHGIGGQDARITFNGDEITSSNNNVSVFGIDLQLRTKGTTTVRVETDVDGIYDQIKGFVDEYNDLIDAVNGPTQEKYDREYGPLTDEQRQAMNEDDIEKWEERARSGLLANDRTLTRTLQTLRSSMYESIENTAGEYSHITQIGISTGNYQQGGRLEIEEDKLRDAIANDPEGVLDVFFKAPAEGEGKEGTGLVQRAYDDITDGMKEVIRQSGPGEDAGLYRNVRSNLLIDFVTQQGAISRLDRDVQSIQQRIATEERRLMQTEERYWNQFTAMEKAMSQMNDQAGWLAQQMGGMGMQ</sequence>
<keyword evidence="3 5" id="KW-0175">Coiled coil</keyword>
<comment type="function">
    <text evidence="5">Required for morphogenesis and for the elongation of the flagellar filament by facilitating polymerization of the flagellin monomers at the tip of growing filament. Forms a capping structure, which prevents flagellin subunits (transported through the central channel of the flagellum) from leaking out without polymerization at the distal end.</text>
</comment>
<dbReference type="GO" id="GO:0005576">
    <property type="term" value="C:extracellular region"/>
    <property type="evidence" value="ECO:0007669"/>
    <property type="project" value="UniProtKB-SubCell"/>
</dbReference>
<keyword evidence="4 5" id="KW-0975">Bacterial flagellum</keyword>
<comment type="subunit">
    <text evidence="2 5">Homopentamer.</text>
</comment>
<accession>A0AA44BG10</accession>
<dbReference type="Pfam" id="PF07195">
    <property type="entry name" value="FliD_C"/>
    <property type="match status" value="1"/>
</dbReference>
<dbReference type="PANTHER" id="PTHR30288:SF0">
    <property type="entry name" value="FLAGELLAR HOOK-ASSOCIATED PROTEIN 2"/>
    <property type="match status" value="1"/>
</dbReference>
<comment type="subcellular location">
    <subcellularLocation>
        <location evidence="5">Secreted</location>
    </subcellularLocation>
    <subcellularLocation>
        <location evidence="5">Bacterial flagellum</location>
    </subcellularLocation>
</comment>
<feature type="coiled-coil region" evidence="5">
    <location>
        <begin position="498"/>
        <end position="525"/>
    </location>
</feature>
<protein>
    <recommendedName>
        <fullName evidence="5">Flagellar hook-associated protein 2</fullName>
        <shortName evidence="5">HAP2</shortName>
    </recommendedName>
    <alternativeName>
        <fullName evidence="5">Flagellar cap protein</fullName>
    </alternativeName>
</protein>
<evidence type="ECO:0000313" key="9">
    <source>
        <dbReference type="Proteomes" id="UP000449710"/>
    </source>
</evidence>
<evidence type="ECO:0000259" key="7">
    <source>
        <dbReference type="Pfam" id="PF07195"/>
    </source>
</evidence>
<evidence type="ECO:0000313" key="8">
    <source>
        <dbReference type="EMBL" id="NBG89400.1"/>
    </source>
</evidence>
<dbReference type="GO" id="GO:0009421">
    <property type="term" value="C:bacterial-type flagellum filament cap"/>
    <property type="evidence" value="ECO:0007669"/>
    <property type="project" value="InterPro"/>
</dbReference>
<feature type="domain" description="Flagellar hook-associated protein 2 C-terminal" evidence="7">
    <location>
        <begin position="265"/>
        <end position="541"/>
    </location>
</feature>
<dbReference type="GO" id="GO:0009424">
    <property type="term" value="C:bacterial-type flagellum hook"/>
    <property type="evidence" value="ECO:0007669"/>
    <property type="project" value="UniProtKB-UniRule"/>
</dbReference>
<gene>
    <name evidence="8" type="ORF">ISALK_12955</name>
</gene>
<name>A0AA44BG10_9CLOT</name>
<dbReference type="InterPro" id="IPR010809">
    <property type="entry name" value="FliD_C"/>
</dbReference>
<organism evidence="8 9">
    <name type="scientific">Isachenkonia alkalipeptolytica</name>
    <dbReference type="NCBI Taxonomy" id="2565777"/>
    <lineage>
        <taxon>Bacteria</taxon>
        <taxon>Bacillati</taxon>
        <taxon>Bacillota</taxon>
        <taxon>Clostridia</taxon>
        <taxon>Eubacteriales</taxon>
        <taxon>Clostridiaceae</taxon>
        <taxon>Isachenkonia</taxon>
    </lineage>
</organism>
<dbReference type="Proteomes" id="UP000449710">
    <property type="component" value="Unassembled WGS sequence"/>
</dbReference>
<evidence type="ECO:0000256" key="2">
    <source>
        <dbReference type="ARBA" id="ARBA00011255"/>
    </source>
</evidence>
<evidence type="ECO:0000256" key="5">
    <source>
        <dbReference type="RuleBase" id="RU362066"/>
    </source>
</evidence>
<dbReference type="Pfam" id="PF02465">
    <property type="entry name" value="FliD_N"/>
    <property type="match status" value="1"/>
</dbReference>
<reference evidence="8 9" key="1">
    <citation type="submission" date="2019-04" db="EMBL/GenBank/DDBJ databases">
        <title>Isachenkonia alkalipeptolytica gen. nov. sp. nov. a new anaerobic, alkiliphilic organothrophic bacterium capable to reduce synthesized ferrihydrite isolated from a soda lake.</title>
        <authorList>
            <person name="Toshchakov S.V."/>
            <person name="Zavarzina D.G."/>
            <person name="Zhilina T.N."/>
            <person name="Kostrikina N.A."/>
            <person name="Kublanov I.V."/>
        </authorList>
    </citation>
    <scope>NUCLEOTIDE SEQUENCE [LARGE SCALE GENOMIC DNA]</scope>
    <source>
        <strain evidence="8 9">Z-1701</strain>
    </source>
</reference>
<keyword evidence="9" id="KW-1185">Reference proteome</keyword>
<evidence type="ECO:0000259" key="6">
    <source>
        <dbReference type="Pfam" id="PF02465"/>
    </source>
</evidence>
<proteinExistence type="inferred from homology"/>
<dbReference type="GO" id="GO:0007155">
    <property type="term" value="P:cell adhesion"/>
    <property type="evidence" value="ECO:0007669"/>
    <property type="project" value="InterPro"/>
</dbReference>
<keyword evidence="5" id="KW-0964">Secreted</keyword>
<feature type="domain" description="Flagellar hook-associated protein 2 N-terminal" evidence="6">
    <location>
        <begin position="8"/>
        <end position="111"/>
    </location>
</feature>
<comment type="caution">
    <text evidence="8">The sequence shown here is derived from an EMBL/GenBank/DDBJ whole genome shotgun (WGS) entry which is preliminary data.</text>
</comment>
<dbReference type="AlphaFoldDB" id="A0AA44BG10"/>
<evidence type="ECO:0000256" key="1">
    <source>
        <dbReference type="ARBA" id="ARBA00009764"/>
    </source>
</evidence>
<dbReference type="RefSeq" id="WP_160723033.1">
    <property type="nucleotide sequence ID" value="NZ_SUMG01000023.1"/>
</dbReference>
<dbReference type="GO" id="GO:0071973">
    <property type="term" value="P:bacterial-type flagellum-dependent cell motility"/>
    <property type="evidence" value="ECO:0007669"/>
    <property type="project" value="TreeGrafter"/>
</dbReference>
<dbReference type="EMBL" id="SUMG01000023">
    <property type="protein sequence ID" value="NBG89400.1"/>
    <property type="molecule type" value="Genomic_DNA"/>
</dbReference>
<dbReference type="InterPro" id="IPR003481">
    <property type="entry name" value="FliD_N"/>
</dbReference>
<evidence type="ECO:0000256" key="3">
    <source>
        <dbReference type="ARBA" id="ARBA00023054"/>
    </source>
</evidence>
<dbReference type="InterPro" id="IPR040026">
    <property type="entry name" value="FliD"/>
</dbReference>